<dbReference type="InterPro" id="IPR003779">
    <property type="entry name" value="CMD-like"/>
</dbReference>
<gene>
    <name evidence="2" type="ORF">SDC9_211221</name>
</gene>
<reference evidence="2" key="1">
    <citation type="submission" date="2019-08" db="EMBL/GenBank/DDBJ databases">
        <authorList>
            <person name="Kucharzyk K."/>
            <person name="Murdoch R.W."/>
            <person name="Higgins S."/>
            <person name="Loffler F."/>
        </authorList>
    </citation>
    <scope>NUCLEOTIDE SEQUENCE</scope>
</reference>
<dbReference type="AlphaFoldDB" id="A0A645JJP6"/>
<accession>A0A645JJP6</accession>
<evidence type="ECO:0000259" key="1">
    <source>
        <dbReference type="Pfam" id="PF02627"/>
    </source>
</evidence>
<dbReference type="Pfam" id="PF02627">
    <property type="entry name" value="CMD"/>
    <property type="match status" value="1"/>
</dbReference>
<comment type="caution">
    <text evidence="2">The sequence shown here is derived from an EMBL/GenBank/DDBJ whole genome shotgun (WGS) entry which is preliminary data.</text>
</comment>
<proteinExistence type="predicted"/>
<dbReference type="EMBL" id="VSSQ01142938">
    <property type="protein sequence ID" value="MPN63462.1"/>
    <property type="molecule type" value="Genomic_DNA"/>
</dbReference>
<evidence type="ECO:0000313" key="2">
    <source>
        <dbReference type="EMBL" id="MPN63462.1"/>
    </source>
</evidence>
<dbReference type="InterPro" id="IPR029032">
    <property type="entry name" value="AhpD-like"/>
</dbReference>
<dbReference type="PANTHER" id="PTHR33930:SF2">
    <property type="entry name" value="BLR3452 PROTEIN"/>
    <property type="match status" value="1"/>
</dbReference>
<dbReference type="PANTHER" id="PTHR33930">
    <property type="entry name" value="ALKYL HYDROPEROXIDE REDUCTASE AHPD"/>
    <property type="match status" value="1"/>
</dbReference>
<feature type="domain" description="Carboxymuconolactone decarboxylase-like" evidence="1">
    <location>
        <begin position="36"/>
        <end position="115"/>
    </location>
</feature>
<dbReference type="Gene3D" id="1.20.1290.10">
    <property type="entry name" value="AhpD-like"/>
    <property type="match status" value="1"/>
</dbReference>
<sequence length="132" mass="14909">MDCKRPLDSEESFENMRAKMGCFAPKTLKAIRDQNPEFVKLINTMDEFILKDGALDKKTKRLIALACVAVRMCDDCVYPQAKVAKNYGATREEIIEAMQVAVLTGGVPSWSSAKRGLAELFDEWDKEDKKKD</sequence>
<name>A0A645JJP6_9ZZZZ</name>
<dbReference type="GO" id="GO:0051920">
    <property type="term" value="F:peroxiredoxin activity"/>
    <property type="evidence" value="ECO:0007669"/>
    <property type="project" value="InterPro"/>
</dbReference>
<dbReference type="SUPFAM" id="SSF69118">
    <property type="entry name" value="AhpD-like"/>
    <property type="match status" value="1"/>
</dbReference>
<protein>
    <recommendedName>
        <fullName evidence="1">Carboxymuconolactone decarboxylase-like domain-containing protein</fullName>
    </recommendedName>
</protein>
<organism evidence="2">
    <name type="scientific">bioreactor metagenome</name>
    <dbReference type="NCBI Taxonomy" id="1076179"/>
    <lineage>
        <taxon>unclassified sequences</taxon>
        <taxon>metagenomes</taxon>
        <taxon>ecological metagenomes</taxon>
    </lineage>
</organism>